<keyword evidence="3" id="KW-1185">Reference proteome</keyword>
<evidence type="ECO:0000313" key="3">
    <source>
        <dbReference type="Proteomes" id="UP001501692"/>
    </source>
</evidence>
<sequence length="256" mass="29405">MFFKYKIDYLVFITGEVQRTIGGVFTEATMIRPAGLSNEPASYALFTVSILFCLLVHNKKIDFLKIIGILSIFLSFSASGVMFLAIIMVVVYSNEIFSLKKTVIYFTVLLSSYVIFKIFIIDIIGEKPINSFIYKISNFQEYESYKQRIGNIFVVFNDLPITQKIFGIGYGNISIQDSLGSFISKFIIKSGVFFSIPISVLLMWIFYTFKVQFKYVLIAVLFTLSTHYINLLVTWFFLSILLVFSSNSKNLFQNKH</sequence>
<accession>A0ABP9HCN1</accession>
<feature type="transmembrane region" description="Helical" evidence="1">
    <location>
        <begin position="186"/>
        <end position="209"/>
    </location>
</feature>
<keyword evidence="1" id="KW-0472">Membrane</keyword>
<protein>
    <submittedName>
        <fullName evidence="2">Uncharacterized protein</fullName>
    </submittedName>
</protein>
<proteinExistence type="predicted"/>
<evidence type="ECO:0000256" key="1">
    <source>
        <dbReference type="SAM" id="Phobius"/>
    </source>
</evidence>
<keyword evidence="1" id="KW-1133">Transmembrane helix</keyword>
<name>A0ABP9HCN1_9FLAO</name>
<comment type="caution">
    <text evidence="2">The sequence shown here is derived from an EMBL/GenBank/DDBJ whole genome shotgun (WGS) entry which is preliminary data.</text>
</comment>
<reference evidence="3" key="1">
    <citation type="journal article" date="2019" name="Int. J. Syst. Evol. Microbiol.">
        <title>The Global Catalogue of Microorganisms (GCM) 10K type strain sequencing project: providing services to taxonomists for standard genome sequencing and annotation.</title>
        <authorList>
            <consortium name="The Broad Institute Genomics Platform"/>
            <consortium name="The Broad Institute Genome Sequencing Center for Infectious Disease"/>
            <person name="Wu L."/>
            <person name="Ma J."/>
        </authorList>
    </citation>
    <scope>NUCLEOTIDE SEQUENCE [LARGE SCALE GENOMIC DNA]</scope>
    <source>
        <strain evidence="3">JCM 18287</strain>
    </source>
</reference>
<feature type="transmembrane region" description="Helical" evidence="1">
    <location>
        <begin position="40"/>
        <end position="57"/>
    </location>
</feature>
<feature type="transmembrane region" description="Helical" evidence="1">
    <location>
        <begin position="69"/>
        <end position="92"/>
    </location>
</feature>
<feature type="transmembrane region" description="Helical" evidence="1">
    <location>
        <begin position="104"/>
        <end position="125"/>
    </location>
</feature>
<keyword evidence="1" id="KW-0812">Transmembrane</keyword>
<feature type="transmembrane region" description="Helical" evidence="1">
    <location>
        <begin position="215"/>
        <end position="244"/>
    </location>
</feature>
<organism evidence="2 3">
    <name type="scientific">Algibacter aquimarinus</name>
    <dbReference type="NCBI Taxonomy" id="1136748"/>
    <lineage>
        <taxon>Bacteria</taxon>
        <taxon>Pseudomonadati</taxon>
        <taxon>Bacteroidota</taxon>
        <taxon>Flavobacteriia</taxon>
        <taxon>Flavobacteriales</taxon>
        <taxon>Flavobacteriaceae</taxon>
        <taxon>Algibacter</taxon>
    </lineage>
</organism>
<dbReference type="EMBL" id="BAABJK010000004">
    <property type="protein sequence ID" value="GAA4967539.1"/>
    <property type="molecule type" value="Genomic_DNA"/>
</dbReference>
<gene>
    <name evidence="2" type="ORF">GCM10023315_16210</name>
</gene>
<dbReference type="Proteomes" id="UP001501692">
    <property type="component" value="Unassembled WGS sequence"/>
</dbReference>
<evidence type="ECO:0000313" key="2">
    <source>
        <dbReference type="EMBL" id="GAA4967539.1"/>
    </source>
</evidence>